<keyword evidence="2" id="KW-1185">Reference proteome</keyword>
<proteinExistence type="predicted"/>
<sequence length="185" mass="20233">MVYGLVTLATYTPLPPPLLPTASGTIPGCYLHENPGKYTKVCRYLANQYGISTDQPFAWNPSLQTSALVLCHRATVTVFCKKAPSDDITTYCYPEMNTTEAGTASSCNCFSYVMLDDAYNDYEITMSELLAWNFWLTGNCDTALYANLEESATRAVCIGTSTASPAPTALPEARTHTTAFRAKFD</sequence>
<accession>A0A8H4H797</accession>
<organism evidence="1 2">
    <name type="scientific">Aspergillus fumigatiaffinis</name>
    <dbReference type="NCBI Taxonomy" id="340414"/>
    <lineage>
        <taxon>Eukaryota</taxon>
        <taxon>Fungi</taxon>
        <taxon>Dikarya</taxon>
        <taxon>Ascomycota</taxon>
        <taxon>Pezizomycotina</taxon>
        <taxon>Eurotiomycetes</taxon>
        <taxon>Eurotiomycetidae</taxon>
        <taxon>Eurotiales</taxon>
        <taxon>Aspergillaceae</taxon>
        <taxon>Aspergillus</taxon>
        <taxon>Aspergillus subgen. Fumigati</taxon>
    </lineage>
</organism>
<evidence type="ECO:0008006" key="3">
    <source>
        <dbReference type="Google" id="ProtNLM"/>
    </source>
</evidence>
<comment type="caution">
    <text evidence="1">The sequence shown here is derived from an EMBL/GenBank/DDBJ whole genome shotgun (WGS) entry which is preliminary data.</text>
</comment>
<evidence type="ECO:0000313" key="1">
    <source>
        <dbReference type="EMBL" id="KAF4237567.1"/>
    </source>
</evidence>
<reference evidence="1" key="1">
    <citation type="journal article" date="2020" name="bioRxiv">
        <title>Genomic and phenotypic heterogeneity of clinical isolates of the human pathogens Aspergillus fumigatus, Aspergillus lentulus and Aspergillus fumigatiaffinis.</title>
        <authorList>
            <person name="dos Santos R.A.C."/>
            <person name="Steenwyk J.L."/>
            <person name="Rivero-Menendez O."/>
            <person name="Mead M.E."/>
            <person name="Silva L.P."/>
            <person name="Bastos R.W."/>
            <person name="Alastruey-Izquierdo A."/>
            <person name="Goldman G.H."/>
            <person name="Rokas A."/>
        </authorList>
    </citation>
    <scope>NUCLEOTIDE SEQUENCE</scope>
    <source>
        <strain evidence="1">CNM-CM6805</strain>
    </source>
</reference>
<evidence type="ECO:0000313" key="2">
    <source>
        <dbReference type="Proteomes" id="UP000653565"/>
    </source>
</evidence>
<dbReference type="Proteomes" id="UP000653565">
    <property type="component" value="Unassembled WGS sequence"/>
</dbReference>
<name>A0A8H4H797_9EURO</name>
<dbReference type="EMBL" id="JAAAPX010000044">
    <property type="protein sequence ID" value="KAF4237567.1"/>
    <property type="molecule type" value="Genomic_DNA"/>
</dbReference>
<protein>
    <recommendedName>
        <fullName evidence="3">LysM domain-containing protein</fullName>
    </recommendedName>
</protein>
<dbReference type="AlphaFoldDB" id="A0A8H4H797"/>
<gene>
    <name evidence="1" type="ORF">CNMCM6805_006898</name>
</gene>
<reference evidence="1" key="2">
    <citation type="submission" date="2020-04" db="EMBL/GenBank/DDBJ databases">
        <authorList>
            <person name="Santos R.A.C."/>
            <person name="Steenwyk J.L."/>
            <person name="Rivero-Menendez O."/>
            <person name="Mead M.E."/>
            <person name="Silva L.P."/>
            <person name="Bastos R.W."/>
            <person name="Alastruey-Izquierdo A."/>
            <person name="Goldman G.H."/>
            <person name="Rokas A."/>
        </authorList>
    </citation>
    <scope>NUCLEOTIDE SEQUENCE</scope>
    <source>
        <strain evidence="1">CNM-CM6805</strain>
    </source>
</reference>